<reference evidence="3" key="1">
    <citation type="journal article" date="2019" name="Int. J. Syst. Evol. Microbiol.">
        <title>The Global Catalogue of Microorganisms (GCM) 10K type strain sequencing project: providing services to taxonomists for standard genome sequencing and annotation.</title>
        <authorList>
            <consortium name="The Broad Institute Genomics Platform"/>
            <consortium name="The Broad Institute Genome Sequencing Center for Infectious Disease"/>
            <person name="Wu L."/>
            <person name="Ma J."/>
        </authorList>
    </citation>
    <scope>NUCLEOTIDE SEQUENCE [LARGE SCALE GENOMIC DNA]</scope>
    <source>
        <strain evidence="3">JCM 17926</strain>
    </source>
</reference>
<sequence>MKLKNLFLIVLCIAYSCVAAKQDYDKAYQEVENRLQIIKGYIDNGDSDPSLRRVEAIIFFENLTGIVSESDGNDIGKMEPTESDYQKWNKWYILNKSRIYWDSKTENVRLIE</sequence>
<gene>
    <name evidence="2" type="ORF">GCM10023188_29610</name>
</gene>
<evidence type="ECO:0000313" key="3">
    <source>
        <dbReference type="Proteomes" id="UP001500552"/>
    </source>
</evidence>
<dbReference type="PROSITE" id="PS51257">
    <property type="entry name" value="PROKAR_LIPOPROTEIN"/>
    <property type="match status" value="1"/>
</dbReference>
<dbReference type="EMBL" id="BAABHC010000016">
    <property type="protein sequence ID" value="GAA4436490.1"/>
    <property type="molecule type" value="Genomic_DNA"/>
</dbReference>
<name>A0ABP8LTH6_9BACT</name>
<dbReference type="Proteomes" id="UP001500552">
    <property type="component" value="Unassembled WGS sequence"/>
</dbReference>
<feature type="signal peptide" evidence="1">
    <location>
        <begin position="1"/>
        <end position="20"/>
    </location>
</feature>
<protein>
    <submittedName>
        <fullName evidence="2">Uncharacterized protein</fullName>
    </submittedName>
</protein>
<evidence type="ECO:0000256" key="1">
    <source>
        <dbReference type="SAM" id="SignalP"/>
    </source>
</evidence>
<accession>A0ABP8LTH6</accession>
<keyword evidence="3" id="KW-1185">Reference proteome</keyword>
<comment type="caution">
    <text evidence="2">The sequence shown here is derived from an EMBL/GenBank/DDBJ whole genome shotgun (WGS) entry which is preliminary data.</text>
</comment>
<keyword evidence="1" id="KW-0732">Signal</keyword>
<evidence type="ECO:0000313" key="2">
    <source>
        <dbReference type="EMBL" id="GAA4436490.1"/>
    </source>
</evidence>
<organism evidence="2 3">
    <name type="scientific">Pontibacter saemangeumensis</name>
    <dbReference type="NCBI Taxonomy" id="1084525"/>
    <lineage>
        <taxon>Bacteria</taxon>
        <taxon>Pseudomonadati</taxon>
        <taxon>Bacteroidota</taxon>
        <taxon>Cytophagia</taxon>
        <taxon>Cytophagales</taxon>
        <taxon>Hymenobacteraceae</taxon>
        <taxon>Pontibacter</taxon>
    </lineage>
</organism>
<feature type="chain" id="PRO_5046730077" evidence="1">
    <location>
        <begin position="21"/>
        <end position="112"/>
    </location>
</feature>
<proteinExistence type="predicted"/>
<dbReference type="RefSeq" id="WP_345160175.1">
    <property type="nucleotide sequence ID" value="NZ_BAABHC010000016.1"/>
</dbReference>